<dbReference type="RefSeq" id="WP_129239689.1">
    <property type="nucleotide sequence ID" value="NZ_UFQC01000004.1"/>
</dbReference>
<dbReference type="OrthoDB" id="552713at2"/>
<dbReference type="AlphaFoldDB" id="A0A446C909"/>
<sequence length="227" mass="25781">MTKALDLVGQKFGLLTVISRSATNTMRGGSMWDCICECGGRKTAWSANLKKGGTRSCGCLRKTQLIERNRATKTRHGLTGTSEWQVWQGMLERCKHGSKDAHNYSARGIFVCPRWRASFDTFLADMGPRPSPRHSIDRIDNNGPYELGNCRWSTAIEQGNNRRTNVLVAWQGRTQSLAQWADELGIKRPTLYWRYGQGWEGHRLFSGHRAERLEIQRHRIQAEGFAG</sequence>
<evidence type="ECO:0008006" key="3">
    <source>
        <dbReference type="Google" id="ProtNLM"/>
    </source>
</evidence>
<organism evidence="1 2">
    <name type="scientific">Achromobacter veterisilvae</name>
    <dbReference type="NCBI Taxonomy" id="2069367"/>
    <lineage>
        <taxon>Bacteria</taxon>
        <taxon>Pseudomonadati</taxon>
        <taxon>Pseudomonadota</taxon>
        <taxon>Betaproteobacteria</taxon>
        <taxon>Burkholderiales</taxon>
        <taxon>Alcaligenaceae</taxon>
        <taxon>Achromobacter</taxon>
    </lineage>
</organism>
<accession>A0A446C909</accession>
<dbReference type="EMBL" id="UFQC01000004">
    <property type="protein sequence ID" value="SSW64316.1"/>
    <property type="molecule type" value="Genomic_DNA"/>
</dbReference>
<proteinExistence type="predicted"/>
<dbReference type="Proteomes" id="UP000289465">
    <property type="component" value="Unassembled WGS sequence"/>
</dbReference>
<evidence type="ECO:0000313" key="2">
    <source>
        <dbReference type="Proteomes" id="UP000289465"/>
    </source>
</evidence>
<gene>
    <name evidence="1" type="ORF">AVE30378_01018</name>
</gene>
<name>A0A446C909_9BURK</name>
<reference evidence="1 2" key="1">
    <citation type="submission" date="2018-07" db="EMBL/GenBank/DDBJ databases">
        <authorList>
            <person name="Peeters C."/>
        </authorList>
    </citation>
    <scope>NUCLEOTIDE SEQUENCE [LARGE SCALE GENOMIC DNA]</scope>
    <source>
        <strain evidence="1 2">LMG 30378</strain>
    </source>
</reference>
<evidence type="ECO:0000313" key="1">
    <source>
        <dbReference type="EMBL" id="SSW64316.1"/>
    </source>
</evidence>
<protein>
    <recommendedName>
        <fullName evidence="3">HNH endonuclease</fullName>
    </recommendedName>
</protein>